<keyword evidence="1" id="KW-1015">Disulfide bond</keyword>
<name>A0A1I8I0R8_9PLAT</name>
<reference evidence="5" key="1">
    <citation type="submission" date="2016-11" db="UniProtKB">
        <authorList>
            <consortium name="WormBaseParasite"/>
        </authorList>
    </citation>
    <scope>IDENTIFICATION</scope>
</reference>
<evidence type="ECO:0000313" key="4">
    <source>
        <dbReference type="Proteomes" id="UP000095280"/>
    </source>
</evidence>
<dbReference type="Gene3D" id="2.10.25.10">
    <property type="entry name" value="Laminin"/>
    <property type="match status" value="1"/>
</dbReference>
<evidence type="ECO:0000259" key="3">
    <source>
        <dbReference type="PROSITE" id="PS50026"/>
    </source>
</evidence>
<dbReference type="Pfam" id="PF00008">
    <property type="entry name" value="EGF"/>
    <property type="match status" value="1"/>
</dbReference>
<feature type="chain" id="PRO_5009320581" evidence="2">
    <location>
        <begin position="28"/>
        <end position="99"/>
    </location>
</feature>
<evidence type="ECO:0000256" key="1">
    <source>
        <dbReference type="PROSITE-ProRule" id="PRU00076"/>
    </source>
</evidence>
<keyword evidence="2" id="KW-0732">Signal</keyword>
<accession>A0A1I8I0R8</accession>
<dbReference type="WBParaSite" id="maker-uti_cns_0008948-snap-gene-0.2-mRNA-1">
    <property type="protein sequence ID" value="maker-uti_cns_0008948-snap-gene-0.2-mRNA-1"/>
    <property type="gene ID" value="maker-uti_cns_0008948-snap-gene-0.2"/>
</dbReference>
<proteinExistence type="predicted"/>
<dbReference type="PROSITE" id="PS00022">
    <property type="entry name" value="EGF_1"/>
    <property type="match status" value="1"/>
</dbReference>
<dbReference type="SUPFAM" id="SSF57196">
    <property type="entry name" value="EGF/Laminin"/>
    <property type="match status" value="1"/>
</dbReference>
<organism evidence="4 5">
    <name type="scientific">Macrostomum lignano</name>
    <dbReference type="NCBI Taxonomy" id="282301"/>
    <lineage>
        <taxon>Eukaryota</taxon>
        <taxon>Metazoa</taxon>
        <taxon>Spiralia</taxon>
        <taxon>Lophotrochozoa</taxon>
        <taxon>Platyhelminthes</taxon>
        <taxon>Rhabditophora</taxon>
        <taxon>Macrostomorpha</taxon>
        <taxon>Macrostomida</taxon>
        <taxon>Macrostomidae</taxon>
        <taxon>Macrostomum</taxon>
    </lineage>
</organism>
<dbReference type="Proteomes" id="UP000095280">
    <property type="component" value="Unplaced"/>
</dbReference>
<feature type="signal peptide" evidence="2">
    <location>
        <begin position="1"/>
        <end position="27"/>
    </location>
</feature>
<sequence>MKTACLHQVLLLLPLVELILLTIVAEGHPLIDLRKVSCKPYEQIYCANGGSCTVTVIWSLLFSRIVKRIDRPTCECPIGYSGYNCDIPELPPYLLSYLH</sequence>
<comment type="caution">
    <text evidence="1">Lacks conserved residue(s) required for the propagation of feature annotation.</text>
</comment>
<evidence type="ECO:0000313" key="5">
    <source>
        <dbReference type="WBParaSite" id="maker-uti_cns_0008948-snap-gene-0.2-mRNA-1"/>
    </source>
</evidence>
<feature type="domain" description="EGF-like" evidence="3">
    <location>
        <begin position="34"/>
        <end position="86"/>
    </location>
</feature>
<keyword evidence="4" id="KW-1185">Reference proteome</keyword>
<dbReference type="InterPro" id="IPR000742">
    <property type="entry name" value="EGF"/>
</dbReference>
<protein>
    <submittedName>
        <fullName evidence="5">EGF-like domain-containing protein</fullName>
    </submittedName>
</protein>
<dbReference type="PROSITE" id="PS50026">
    <property type="entry name" value="EGF_3"/>
    <property type="match status" value="1"/>
</dbReference>
<evidence type="ECO:0000256" key="2">
    <source>
        <dbReference type="SAM" id="SignalP"/>
    </source>
</evidence>
<keyword evidence="1" id="KW-0245">EGF-like domain</keyword>
<feature type="disulfide bond" evidence="1">
    <location>
        <begin position="76"/>
        <end position="85"/>
    </location>
</feature>
<dbReference type="PROSITE" id="PS01186">
    <property type="entry name" value="EGF_2"/>
    <property type="match status" value="1"/>
</dbReference>
<dbReference type="AlphaFoldDB" id="A0A1I8I0R8"/>